<feature type="region of interest" description="Disordered" evidence="1">
    <location>
        <begin position="55"/>
        <end position="80"/>
    </location>
</feature>
<sequence length="389" mass="41388">MTGETSAWGTPEWKGKEEGGVQERTVGVTGYSQLCAEEGGVLALHAARNPPTALGISSRRTCPKRPGLLPRPPEPLQPLQATCEPPRALFARLRLTALTLPSPRKHHGLGRRLSPHPARLSRTLRPGRAPRPEPHSHRSGKQAAPPAPRSAGAAPTRAPAHLPPLLRGTPTARGADRPLQRPVPPTAQGFPAPRAGRGPGERVGGAGPPSPRRPAPPPAPRRRDAQSRRDPDRGHGGGDGGGDPRGFGRESAAAPLALGPVRRAWGSFQRGLPYVMEEAARTQDSSRARRSSADPSPLAEASAPGVRALAHRRAWAVVPTYLPGHSQRTFLLGLSCHLESSDELDLAPASQLLNMWQPQVSRGELIYARTSKHGSGILPGPHSHLLWLC</sequence>
<evidence type="ECO:0000313" key="2">
    <source>
        <dbReference type="EMBL" id="KAJ8790620.1"/>
    </source>
</evidence>
<keyword evidence="3" id="KW-1185">Reference proteome</keyword>
<feature type="compositionally biased region" description="Basic and acidic residues" evidence="1">
    <location>
        <begin position="221"/>
        <end position="236"/>
    </location>
</feature>
<dbReference type="EMBL" id="JAIQCJ010001354">
    <property type="protein sequence ID" value="KAJ8790620.1"/>
    <property type="molecule type" value="Genomic_DNA"/>
</dbReference>
<feature type="compositionally biased region" description="Gly residues" evidence="1">
    <location>
        <begin position="197"/>
        <end position="207"/>
    </location>
</feature>
<evidence type="ECO:0000313" key="3">
    <source>
        <dbReference type="Proteomes" id="UP001159641"/>
    </source>
</evidence>
<organism evidence="2 3">
    <name type="scientific">Eschrichtius robustus</name>
    <name type="common">California gray whale</name>
    <name type="synonym">Eschrichtius gibbosus</name>
    <dbReference type="NCBI Taxonomy" id="9764"/>
    <lineage>
        <taxon>Eukaryota</taxon>
        <taxon>Metazoa</taxon>
        <taxon>Chordata</taxon>
        <taxon>Craniata</taxon>
        <taxon>Vertebrata</taxon>
        <taxon>Euteleostomi</taxon>
        <taxon>Mammalia</taxon>
        <taxon>Eutheria</taxon>
        <taxon>Laurasiatheria</taxon>
        <taxon>Artiodactyla</taxon>
        <taxon>Whippomorpha</taxon>
        <taxon>Cetacea</taxon>
        <taxon>Mysticeti</taxon>
        <taxon>Eschrichtiidae</taxon>
        <taxon>Eschrichtius</taxon>
    </lineage>
</organism>
<proteinExistence type="predicted"/>
<feature type="region of interest" description="Disordered" evidence="1">
    <location>
        <begin position="1"/>
        <end position="21"/>
    </location>
</feature>
<feature type="region of interest" description="Disordered" evidence="1">
    <location>
        <begin position="279"/>
        <end position="304"/>
    </location>
</feature>
<gene>
    <name evidence="2" type="ORF">J1605_004593</name>
</gene>
<comment type="caution">
    <text evidence="2">The sequence shown here is derived from an EMBL/GenBank/DDBJ whole genome shotgun (WGS) entry which is preliminary data.</text>
</comment>
<dbReference type="Proteomes" id="UP001159641">
    <property type="component" value="Unassembled WGS sequence"/>
</dbReference>
<feature type="compositionally biased region" description="Basic residues" evidence="1">
    <location>
        <begin position="103"/>
        <end position="114"/>
    </location>
</feature>
<dbReference type="AlphaFoldDB" id="A0AB34HIL0"/>
<feature type="region of interest" description="Disordered" evidence="1">
    <location>
        <begin position="101"/>
        <end position="250"/>
    </location>
</feature>
<protein>
    <submittedName>
        <fullName evidence="2">Uncharacterized protein</fullName>
    </submittedName>
</protein>
<evidence type="ECO:0000256" key="1">
    <source>
        <dbReference type="SAM" id="MobiDB-lite"/>
    </source>
</evidence>
<feature type="compositionally biased region" description="Pro residues" evidence="1">
    <location>
        <begin position="208"/>
        <end position="219"/>
    </location>
</feature>
<accession>A0AB34HIL0</accession>
<reference evidence="2 3" key="1">
    <citation type="submission" date="2022-11" db="EMBL/GenBank/DDBJ databases">
        <title>Whole genome sequence of Eschrichtius robustus ER-17-0199.</title>
        <authorList>
            <person name="Bruniche-Olsen A."/>
            <person name="Black A.N."/>
            <person name="Fields C.J."/>
            <person name="Walden K."/>
            <person name="Dewoody J.A."/>
        </authorList>
    </citation>
    <scope>NUCLEOTIDE SEQUENCE [LARGE SCALE GENOMIC DNA]</scope>
    <source>
        <strain evidence="2">ER-17-0199</strain>
        <tissue evidence="2">Blubber</tissue>
    </source>
</reference>
<feature type="compositionally biased region" description="Low complexity" evidence="1">
    <location>
        <begin position="149"/>
        <end position="160"/>
    </location>
</feature>
<name>A0AB34HIL0_ESCRO</name>